<keyword evidence="4" id="KW-0067">ATP-binding</keyword>
<feature type="domain" description="ABC transmembrane type-1" evidence="10">
    <location>
        <begin position="589"/>
        <end position="829"/>
    </location>
</feature>
<feature type="transmembrane region" description="Helical" evidence="8">
    <location>
        <begin position="591"/>
        <end position="613"/>
    </location>
</feature>
<dbReference type="SUPFAM" id="SSF52540">
    <property type="entry name" value="P-loop containing nucleoside triphosphate hydrolases"/>
    <property type="match status" value="2"/>
</dbReference>
<feature type="transmembrane region" description="Helical" evidence="8">
    <location>
        <begin position="26"/>
        <end position="48"/>
    </location>
</feature>
<keyword evidence="5 8" id="KW-1133">Transmembrane helix</keyword>
<dbReference type="Pfam" id="PF00664">
    <property type="entry name" value="ABC_membrane"/>
    <property type="match status" value="1"/>
</dbReference>
<feature type="non-terminal residue" evidence="11">
    <location>
        <position position="1"/>
    </location>
</feature>
<feature type="region of interest" description="Disordered" evidence="7">
    <location>
        <begin position="873"/>
        <end position="892"/>
    </location>
</feature>
<name>A0ABT4RTV4_9ACTN</name>
<gene>
    <name evidence="11" type="primary">cydD</name>
    <name evidence="11" type="ORF">OJ962_31300</name>
</gene>
<evidence type="ECO:0000313" key="11">
    <source>
        <dbReference type="EMBL" id="MDA0142014.1"/>
    </source>
</evidence>
<protein>
    <submittedName>
        <fullName evidence="11">Thiol reductant ABC exporter subunit CydD</fullName>
    </submittedName>
</protein>
<dbReference type="CDD" id="cd03228">
    <property type="entry name" value="ABCC_MRP_Like"/>
    <property type="match status" value="2"/>
</dbReference>
<evidence type="ECO:0000259" key="9">
    <source>
        <dbReference type="PROSITE" id="PS50893"/>
    </source>
</evidence>
<feature type="domain" description="ABC transmembrane type-1" evidence="10">
    <location>
        <begin position="30"/>
        <end position="298"/>
    </location>
</feature>
<evidence type="ECO:0000256" key="8">
    <source>
        <dbReference type="SAM" id="Phobius"/>
    </source>
</evidence>
<evidence type="ECO:0000313" key="12">
    <source>
        <dbReference type="Proteomes" id="UP001147700"/>
    </source>
</evidence>
<keyword evidence="6 8" id="KW-0472">Membrane</keyword>
<dbReference type="CDD" id="cd18584">
    <property type="entry name" value="ABC_6TM_AarD_CydD"/>
    <property type="match status" value="1"/>
</dbReference>
<dbReference type="SMART" id="SM00382">
    <property type="entry name" value="AAA"/>
    <property type="match status" value="2"/>
</dbReference>
<feature type="domain" description="ABC transporter" evidence="9">
    <location>
        <begin position="329"/>
        <end position="552"/>
    </location>
</feature>
<dbReference type="InterPro" id="IPR027417">
    <property type="entry name" value="P-loop_NTPase"/>
</dbReference>
<keyword evidence="12" id="KW-1185">Reference proteome</keyword>
<dbReference type="InterPro" id="IPR039421">
    <property type="entry name" value="Type_1_exporter"/>
</dbReference>
<evidence type="ECO:0000256" key="1">
    <source>
        <dbReference type="ARBA" id="ARBA00004651"/>
    </source>
</evidence>
<keyword evidence="2 8" id="KW-0812">Transmembrane</keyword>
<feature type="transmembrane region" description="Helical" evidence="8">
    <location>
        <begin position="619"/>
        <end position="641"/>
    </location>
</feature>
<dbReference type="Gene3D" id="3.40.50.300">
    <property type="entry name" value="P-loop containing nucleotide triphosphate hydrolases"/>
    <property type="match status" value="2"/>
</dbReference>
<dbReference type="InterPro" id="IPR017871">
    <property type="entry name" value="ABC_transporter-like_CS"/>
</dbReference>
<dbReference type="InterPro" id="IPR011527">
    <property type="entry name" value="ABC1_TM_dom"/>
</dbReference>
<dbReference type="Pfam" id="PF00005">
    <property type="entry name" value="ABC_tran"/>
    <property type="match status" value="2"/>
</dbReference>
<evidence type="ECO:0000256" key="6">
    <source>
        <dbReference type="ARBA" id="ARBA00023136"/>
    </source>
</evidence>
<dbReference type="InterPro" id="IPR036640">
    <property type="entry name" value="ABC1_TM_sf"/>
</dbReference>
<evidence type="ECO:0000256" key="4">
    <source>
        <dbReference type="ARBA" id="ARBA00022840"/>
    </source>
</evidence>
<organism evidence="11 12">
    <name type="scientific">Solirubrobacter deserti</name>
    <dbReference type="NCBI Taxonomy" id="2282478"/>
    <lineage>
        <taxon>Bacteria</taxon>
        <taxon>Bacillati</taxon>
        <taxon>Actinomycetota</taxon>
        <taxon>Thermoleophilia</taxon>
        <taxon>Solirubrobacterales</taxon>
        <taxon>Solirubrobacteraceae</taxon>
        <taxon>Solirubrobacter</taxon>
    </lineage>
</organism>
<feature type="transmembrane region" description="Helical" evidence="8">
    <location>
        <begin position="235"/>
        <end position="263"/>
    </location>
</feature>
<dbReference type="Gene3D" id="1.20.1560.10">
    <property type="entry name" value="ABC transporter type 1, transmembrane domain"/>
    <property type="match status" value="2"/>
</dbReference>
<dbReference type="PROSITE" id="PS00211">
    <property type="entry name" value="ABC_TRANSPORTER_1"/>
    <property type="match status" value="1"/>
</dbReference>
<accession>A0ABT4RTV4</accession>
<dbReference type="InterPro" id="IPR003593">
    <property type="entry name" value="AAA+_ATPase"/>
</dbReference>
<dbReference type="InterPro" id="IPR014216">
    <property type="entry name" value="ABC_transptr_CydD"/>
</dbReference>
<evidence type="ECO:0000256" key="7">
    <source>
        <dbReference type="SAM" id="MobiDB-lite"/>
    </source>
</evidence>
<feature type="transmembrane region" description="Helical" evidence="8">
    <location>
        <begin position="155"/>
        <end position="174"/>
    </location>
</feature>
<dbReference type="PANTHER" id="PTHR24221:SF654">
    <property type="entry name" value="ATP-BINDING CASSETTE SUB-FAMILY B MEMBER 6"/>
    <property type="match status" value="1"/>
</dbReference>
<dbReference type="PANTHER" id="PTHR24221">
    <property type="entry name" value="ATP-BINDING CASSETTE SUB-FAMILY B"/>
    <property type="match status" value="1"/>
</dbReference>
<dbReference type="NCBIfam" id="TIGR02857">
    <property type="entry name" value="CydD"/>
    <property type="match status" value="1"/>
</dbReference>
<evidence type="ECO:0000256" key="5">
    <source>
        <dbReference type="ARBA" id="ARBA00022989"/>
    </source>
</evidence>
<feature type="transmembrane region" description="Helical" evidence="8">
    <location>
        <begin position="130"/>
        <end position="149"/>
    </location>
</feature>
<sequence>GGARRGPGAANAVYRRLLDVAPRARVALGVAVGAGLAAAVLLVVQAWFVADAVATRELAWALLAVVAGRALLSGVVELAGRRAAELALARLRELVAERALAGRARDARRGDIATAATQGVDALAEYYARAVPQLALAAAVPIGVVAVIATQELVVGALLAITLPVVVVFMVLVGKRSAEHVWERQHALAVLGAHFLEVVRGLPTLRAHGREQAQAASLRAVGERYRDESLGALRVAFLSALVLELLAMLGTAIAAAVTGVYLAQGQMDLATGLFILLLAPEVYAPLRAAGARFHAAEDGAVAVQRIFDLLDEPAPYAPAGTAAPVLGAIELRDVRVDGHGRPDPLHGLNLRIEPGTSVALVGASGAGKSTLLRLLARVQDPDAGTITSGGVDFRDTDRQAWWREVTWLDQRPPLPTGTLGEALRLHGAEPALAWADATHVVEAEDTRVGAGGRRFSRGQEQRLALAAALGADTPLLLLDEPTAHLDQASARRVAEGILARARGRTLVVATHDERLASICDVVVNLKRDSPSLDSERWESRSLRAHRVDAVGRGSLRNLKRDSPSLCSGAGLRVRGAAAAAPAKPWPKGAGIALGVVGTLSALALLGASGWLVTRAAEQPPVLALLVGIVTVRALGLTRAIARYYERLASHDVALRQLAATRVAFFNALAARIGRPGLPGEADLLTRFTSDVDELQHRHPRVVLPAAVASITSVAVVIAAAAILPAAALPVAAGLITATTIIPLAAHALARHASPGKARAAFGEQLVEALTLGPQLAVAGQGPRRLQALTEQSRRLARIERGQARAAAFGATASTLAAGATLAAVLSVGAASDLATVWLGALALLTVGAFETPAALPEAALRLIGVRAARERLDTATQGPPQLTESGDQPLPRDATLTATNITHSYGGPNVLTGLDLTVHPGERVAIVGPSGAGKSTLADLLARLADPEHGTVALGGVDLRHAPTQQTRERIRLAGQDAHLLAGTIAANVRIGRPEATDTDVEHALKQAGLTDWLRALPDGIHTPLGEDGIAVSGGQRQRIGLARALLSPAEILILDEPTAMLDPTTAHALIDDILRTDRTLILITHDPTHLDRFDRVIELREGAAHEAVGERGGRAAVRV</sequence>
<dbReference type="NCBIfam" id="TIGR02868">
    <property type="entry name" value="CydC"/>
    <property type="match status" value="1"/>
</dbReference>
<dbReference type="Proteomes" id="UP001147700">
    <property type="component" value="Unassembled WGS sequence"/>
</dbReference>
<proteinExistence type="predicted"/>
<dbReference type="InterPro" id="IPR014223">
    <property type="entry name" value="ABC_CydC/D"/>
</dbReference>
<feature type="transmembrane region" description="Helical" evidence="8">
    <location>
        <begin position="269"/>
        <end position="286"/>
    </location>
</feature>
<dbReference type="RefSeq" id="WP_270006845.1">
    <property type="nucleotide sequence ID" value="NZ_JAPCID010000071.1"/>
</dbReference>
<feature type="transmembrane region" description="Helical" evidence="8">
    <location>
        <begin position="701"/>
        <end position="722"/>
    </location>
</feature>
<dbReference type="InterPro" id="IPR003439">
    <property type="entry name" value="ABC_transporter-like_ATP-bd"/>
</dbReference>
<feature type="transmembrane region" description="Helical" evidence="8">
    <location>
        <begin position="728"/>
        <end position="749"/>
    </location>
</feature>
<dbReference type="EMBL" id="JAPCID010000071">
    <property type="protein sequence ID" value="MDA0142014.1"/>
    <property type="molecule type" value="Genomic_DNA"/>
</dbReference>
<dbReference type="PROSITE" id="PS50893">
    <property type="entry name" value="ABC_TRANSPORTER_2"/>
    <property type="match status" value="2"/>
</dbReference>
<evidence type="ECO:0000256" key="2">
    <source>
        <dbReference type="ARBA" id="ARBA00022692"/>
    </source>
</evidence>
<evidence type="ECO:0000256" key="3">
    <source>
        <dbReference type="ARBA" id="ARBA00022741"/>
    </source>
</evidence>
<dbReference type="SUPFAM" id="SSF90123">
    <property type="entry name" value="ABC transporter transmembrane region"/>
    <property type="match status" value="2"/>
</dbReference>
<feature type="compositionally biased region" description="Polar residues" evidence="7">
    <location>
        <begin position="874"/>
        <end position="886"/>
    </location>
</feature>
<feature type="domain" description="ABC transporter" evidence="9">
    <location>
        <begin position="896"/>
        <end position="1120"/>
    </location>
</feature>
<keyword evidence="3" id="KW-0547">Nucleotide-binding</keyword>
<reference evidence="11" key="1">
    <citation type="submission" date="2022-10" db="EMBL/GenBank/DDBJ databases">
        <title>The WGS of Solirubrobacter sp. CPCC 204708.</title>
        <authorList>
            <person name="Jiang Z."/>
        </authorList>
    </citation>
    <scope>NUCLEOTIDE SEQUENCE</scope>
    <source>
        <strain evidence="11">CPCC 204708</strain>
    </source>
</reference>
<feature type="transmembrane region" description="Helical" evidence="8">
    <location>
        <begin position="805"/>
        <end position="830"/>
    </location>
</feature>
<evidence type="ECO:0000259" key="10">
    <source>
        <dbReference type="PROSITE" id="PS50929"/>
    </source>
</evidence>
<comment type="caution">
    <text evidence="11">The sequence shown here is derived from an EMBL/GenBank/DDBJ whole genome shotgun (WGS) entry which is preliminary data.</text>
</comment>
<dbReference type="PROSITE" id="PS50929">
    <property type="entry name" value="ABC_TM1F"/>
    <property type="match status" value="2"/>
</dbReference>
<comment type="subcellular location">
    <subcellularLocation>
        <location evidence="1">Cell membrane</location>
        <topology evidence="1">Multi-pass membrane protein</topology>
    </subcellularLocation>
</comment>
<feature type="transmembrane region" description="Helical" evidence="8">
    <location>
        <begin position="60"/>
        <end position="80"/>
    </location>
</feature>